<reference evidence="8" key="1">
    <citation type="submission" date="2022-12" db="EMBL/GenBank/DDBJ databases">
        <authorList>
            <person name="Petersen C."/>
        </authorList>
    </citation>
    <scope>NUCLEOTIDE SEQUENCE</scope>
    <source>
        <strain evidence="8">IBT 17660</strain>
    </source>
</reference>
<dbReference type="EMBL" id="JAPWDO010000004">
    <property type="protein sequence ID" value="KAJ5472253.1"/>
    <property type="molecule type" value="Genomic_DNA"/>
</dbReference>
<dbReference type="Pfam" id="PF12697">
    <property type="entry name" value="Abhydrolase_6"/>
    <property type="match status" value="1"/>
</dbReference>
<evidence type="ECO:0000256" key="4">
    <source>
        <dbReference type="ARBA" id="ARBA00023242"/>
    </source>
</evidence>
<feature type="transmembrane region" description="Helical" evidence="6">
    <location>
        <begin position="856"/>
        <end position="876"/>
    </location>
</feature>
<feature type="domain" description="Zn(2)-C6 fungal-type" evidence="7">
    <location>
        <begin position="268"/>
        <end position="305"/>
    </location>
</feature>
<dbReference type="CDD" id="cd00067">
    <property type="entry name" value="GAL4"/>
    <property type="match status" value="1"/>
</dbReference>
<dbReference type="Gene3D" id="3.40.50.1820">
    <property type="entry name" value="alpha/beta hydrolase"/>
    <property type="match status" value="1"/>
</dbReference>
<dbReference type="SMART" id="SM00066">
    <property type="entry name" value="GAL4"/>
    <property type="match status" value="1"/>
</dbReference>
<dbReference type="SUPFAM" id="SSF53474">
    <property type="entry name" value="alpha/beta-Hydrolases"/>
    <property type="match status" value="1"/>
</dbReference>
<evidence type="ECO:0000313" key="8">
    <source>
        <dbReference type="EMBL" id="KAJ5472253.1"/>
    </source>
</evidence>
<name>A0A9X0BMA8_9EURO</name>
<accession>A0A9X0BMA8</accession>
<feature type="region of interest" description="Disordered" evidence="5">
    <location>
        <begin position="245"/>
        <end position="271"/>
    </location>
</feature>
<feature type="region of interest" description="Disordered" evidence="5">
    <location>
        <begin position="316"/>
        <end position="356"/>
    </location>
</feature>
<dbReference type="InterPro" id="IPR036864">
    <property type="entry name" value="Zn2-C6_fun-type_DNA-bd_sf"/>
</dbReference>
<keyword evidence="2" id="KW-0238">DNA-binding</keyword>
<dbReference type="InterPro" id="IPR052897">
    <property type="entry name" value="Sec-Metab_Biosynth_Hydrolase"/>
</dbReference>
<dbReference type="InterPro" id="IPR000073">
    <property type="entry name" value="AB_hydrolase_1"/>
</dbReference>
<gene>
    <name evidence="8" type="ORF">N7530_006254</name>
</gene>
<keyword evidence="4" id="KW-0539">Nucleus</keyword>
<dbReference type="GO" id="GO:0000981">
    <property type="term" value="F:DNA-binding transcription factor activity, RNA polymerase II-specific"/>
    <property type="evidence" value="ECO:0007669"/>
    <property type="project" value="InterPro"/>
</dbReference>
<feature type="compositionally biased region" description="Polar residues" evidence="5">
    <location>
        <begin position="247"/>
        <end position="269"/>
    </location>
</feature>
<keyword evidence="6" id="KW-1133">Transmembrane helix</keyword>
<dbReference type="Gene3D" id="4.10.240.10">
    <property type="entry name" value="Zn(2)-C6 fungal-type DNA-binding domain"/>
    <property type="match status" value="1"/>
</dbReference>
<evidence type="ECO:0000256" key="6">
    <source>
        <dbReference type="SAM" id="Phobius"/>
    </source>
</evidence>
<keyword evidence="1" id="KW-0805">Transcription regulation</keyword>
<dbReference type="InterPro" id="IPR029058">
    <property type="entry name" value="AB_hydrolase_fold"/>
</dbReference>
<keyword evidence="9" id="KW-1185">Reference proteome</keyword>
<evidence type="ECO:0000256" key="2">
    <source>
        <dbReference type="ARBA" id="ARBA00023125"/>
    </source>
</evidence>
<dbReference type="GO" id="GO:0017000">
    <property type="term" value="P:antibiotic biosynthetic process"/>
    <property type="evidence" value="ECO:0007669"/>
    <property type="project" value="UniProtKB-ARBA"/>
</dbReference>
<evidence type="ECO:0000256" key="1">
    <source>
        <dbReference type="ARBA" id="ARBA00023015"/>
    </source>
</evidence>
<keyword evidence="6" id="KW-0812">Transmembrane</keyword>
<evidence type="ECO:0000256" key="3">
    <source>
        <dbReference type="ARBA" id="ARBA00023163"/>
    </source>
</evidence>
<evidence type="ECO:0000256" key="5">
    <source>
        <dbReference type="SAM" id="MobiDB-lite"/>
    </source>
</evidence>
<organism evidence="8 9">
    <name type="scientific">Penicillium desertorum</name>
    <dbReference type="NCBI Taxonomy" id="1303715"/>
    <lineage>
        <taxon>Eukaryota</taxon>
        <taxon>Fungi</taxon>
        <taxon>Dikarya</taxon>
        <taxon>Ascomycota</taxon>
        <taxon>Pezizomycotina</taxon>
        <taxon>Eurotiomycetes</taxon>
        <taxon>Eurotiomycetidae</taxon>
        <taxon>Eurotiales</taxon>
        <taxon>Aspergillaceae</taxon>
        <taxon>Penicillium</taxon>
    </lineage>
</organism>
<dbReference type="GO" id="GO:0008270">
    <property type="term" value="F:zinc ion binding"/>
    <property type="evidence" value="ECO:0007669"/>
    <property type="project" value="InterPro"/>
</dbReference>
<dbReference type="Proteomes" id="UP001147760">
    <property type="component" value="Unassembled WGS sequence"/>
</dbReference>
<dbReference type="PANTHER" id="PTHR37017">
    <property type="entry name" value="AB HYDROLASE-1 DOMAIN-CONTAINING PROTEIN-RELATED"/>
    <property type="match status" value="1"/>
</dbReference>
<dbReference type="AlphaFoldDB" id="A0A9X0BMA8"/>
<dbReference type="PROSITE" id="PS50048">
    <property type="entry name" value="ZN2_CY6_FUNGAL_2"/>
    <property type="match status" value="1"/>
</dbReference>
<reference evidence="8" key="2">
    <citation type="journal article" date="2023" name="IMA Fungus">
        <title>Comparative genomic study of the Penicillium genus elucidates a diverse pangenome and 15 lateral gene transfer events.</title>
        <authorList>
            <person name="Petersen C."/>
            <person name="Sorensen T."/>
            <person name="Nielsen M.R."/>
            <person name="Sondergaard T.E."/>
            <person name="Sorensen J.L."/>
            <person name="Fitzpatrick D.A."/>
            <person name="Frisvad J.C."/>
            <person name="Nielsen K.L."/>
        </authorList>
    </citation>
    <scope>NUCLEOTIDE SEQUENCE</scope>
    <source>
        <strain evidence="8">IBT 17660</strain>
    </source>
</reference>
<dbReference type="OrthoDB" id="5958943at2759"/>
<dbReference type="SUPFAM" id="SSF57701">
    <property type="entry name" value="Zn2/Cys6 DNA-binding domain"/>
    <property type="match status" value="1"/>
</dbReference>
<dbReference type="InterPro" id="IPR001138">
    <property type="entry name" value="Zn2Cys6_DnaBD"/>
</dbReference>
<keyword evidence="6" id="KW-0472">Membrane</keyword>
<evidence type="ECO:0000313" key="9">
    <source>
        <dbReference type="Proteomes" id="UP001147760"/>
    </source>
</evidence>
<keyword evidence="3" id="KW-0804">Transcription</keyword>
<dbReference type="PANTHER" id="PTHR37017:SF11">
    <property type="entry name" value="ESTERASE_LIPASE_THIOESTERASE DOMAIN-CONTAINING PROTEIN"/>
    <property type="match status" value="1"/>
</dbReference>
<evidence type="ECO:0000259" key="7">
    <source>
        <dbReference type="PROSITE" id="PS50048"/>
    </source>
</evidence>
<proteinExistence type="predicted"/>
<protein>
    <recommendedName>
        <fullName evidence="7">Zn(2)-C6 fungal-type domain-containing protein</fullName>
    </recommendedName>
</protein>
<dbReference type="GO" id="GO:0003677">
    <property type="term" value="F:DNA binding"/>
    <property type="evidence" value="ECO:0007669"/>
    <property type="project" value="UniProtKB-KW"/>
</dbReference>
<comment type="caution">
    <text evidence="8">The sequence shown here is derived from an EMBL/GenBank/DDBJ whole genome shotgun (WGS) entry which is preliminary data.</text>
</comment>
<feature type="compositionally biased region" description="Acidic residues" evidence="5">
    <location>
        <begin position="338"/>
        <end position="348"/>
    </location>
</feature>
<sequence>MTTYPAIVIVPGAWHRPAHFQGLIDELAKVNYDAEAVTMPSVDSSPPLASWNEDAQAVRQVIMNKLDAGKDVVVLAHSFGGVAMSEAAKGLGKKDRDAQGLKGGITKLVYMCAMALPEGQTHIGQLVPQTPEEEELERQRKELEEKFGELDVSADGAMTLPKDRIHLIFYNRCDQRDIDKAVELLGTFPVGPLTVPATYTAYREIPSTYIVCKNDQALREPFQRRMIAQGEGCFDVEECEEGHSPFMNLNSPRASTSPVNQPRRQNTSCDPCRRSKRRCVVRPDPDGSADAICTNCKRLRRQCTFEFAIAQSSSPFSRKRQKRNYGEASGSTPRNEPNDFDATIEEGTESPSNRFDAASIADQDVLAAWLNIDYDEIVTDSVNLFSTNLEPSNSFDAPLSGYIAPETQREDQLTAATSQLTRLHGAQNLESNNHRPAVGLSFNSPIYLLNSGIDATIFGDRLARIYEAIATASASRFLDYDCNLYATGSRYRLGDSDSASSDGSAPASSTVGSTVIAPRFALPAQSQAISHEISLLGSVRFLDHLGDLYGNRLNSAARKKSDETFKAVLRAFSMQWLPSSPSFETRSAYGDFPRNSKSGETGDDSSLNAFIDAWARARSLLNEAHDVRSFRVVLATLMFVGIVAPTKITDREDPVPNHFLDTALQKLSYLDGLVTQYCANLGPSSTYGALSEASLSIVRWTAYIRDTGAALAMDRQCKLPDLWGTTKVLSNKEAVAALAVTRNILELDINVQPICRKASAETFIVWRHIINIKTVANQAYGTLHERSSSTIEAINMSVAAVRGFSELFQPFILQCIRNFHCLSTCPRISLGKPGSYTWSNSLTRPFSHNFITSVSLIGYALVSLVMFWNLGIFLLAEVFEKVTQGLDPSVEQEIGPAIREYQRDAALSVAQVVECVLNLPGEEAFNLQNGLGAEVPLTAYHVTPSLAVTALQRAIESVIVLQLHSRCDDSLENDTQLLIPDGIWDRQIDILMKGLMSLDVTVGGSQTCGVALRRLMHKHGDILSECWTSGFDS</sequence>
<dbReference type="GO" id="GO:0072330">
    <property type="term" value="P:monocarboxylic acid biosynthetic process"/>
    <property type="evidence" value="ECO:0007669"/>
    <property type="project" value="UniProtKB-ARBA"/>
</dbReference>